<dbReference type="OrthoDB" id="1488276at2"/>
<dbReference type="SUPFAM" id="SSF49299">
    <property type="entry name" value="PKD domain"/>
    <property type="match status" value="1"/>
</dbReference>
<dbReference type="InterPro" id="IPR047589">
    <property type="entry name" value="DUF11_rpt"/>
</dbReference>
<proteinExistence type="predicted"/>
<feature type="domain" description="Ig-like" evidence="2">
    <location>
        <begin position="200"/>
        <end position="288"/>
    </location>
</feature>
<feature type="domain" description="PKD" evidence="1">
    <location>
        <begin position="237"/>
        <end position="291"/>
    </location>
</feature>
<dbReference type="InterPro" id="IPR035986">
    <property type="entry name" value="PKD_dom_sf"/>
</dbReference>
<evidence type="ECO:0000259" key="1">
    <source>
        <dbReference type="PROSITE" id="PS50093"/>
    </source>
</evidence>
<dbReference type="STRING" id="151894.SAMN04488524_2881"/>
<accession>A0A1W2CH33</accession>
<feature type="non-terminal residue" evidence="3">
    <location>
        <position position="1"/>
    </location>
</feature>
<evidence type="ECO:0000259" key="2">
    <source>
        <dbReference type="PROSITE" id="PS50835"/>
    </source>
</evidence>
<dbReference type="Pfam" id="PF17963">
    <property type="entry name" value="Big_9"/>
    <property type="match status" value="1"/>
</dbReference>
<dbReference type="Proteomes" id="UP000192756">
    <property type="component" value="Unassembled WGS sequence"/>
</dbReference>
<keyword evidence="4" id="KW-1185">Reference proteome</keyword>
<dbReference type="NCBIfam" id="TIGR01451">
    <property type="entry name" value="B_ant_repeat"/>
    <property type="match status" value="1"/>
</dbReference>
<sequence length="1126" mass="116724">STGNQWYKDGVLLAGETGLTYVANASGAYTVVFTDGNTCPSVASAGITVTVNPLPPAPTVTASGLTTFCAGGSITLTSSASTGNQWYKDGVILAGATGQTYVANASGTYTAVFTDGNTCPSAASAGITVTVNPLPPAPTITASGLTTFCAGGSVTLTSSALTGNQWYRDGVLLSGATGQTYVANASGAYTVVFTDGNTCPSAASAGITITVNPLPPAPTVTASGPTIFCAGGSVTLSSSSATSYQWYRGTTLLTGETQQTYTAIESGSYTVVVTDGNSCASPASASVSVTVNPLPAQPTVTASGLTTFCAGGSVILTSSSAVSYQWYRGNILLTGETQQTYTATESGKYTVVVTNASNCAGPVSNEVMVTVNALPIQPVITANGGTIFCDGESVVLSTSANGSYQWYLNGTPITNATGQTYEAKVAGKYTVVVTNTSNCASPVSNEITVTVNALPVIPTITAMGNTVFCIGNSVTLTSSAASGYQWYKDGAVIPGASSKTYIATETGAYHVLVTNVNGCSSSPSLPTQVTASPYPELPNISPAGVTTFCEGGVVTLTSSSAAGNQWYKNGILIPGANGQTLGVNEIGNYTVKVTNQAGCASTMSAATNVTVNKVPKGFDDVVNSLSCTQSSFSYNLQTKNVNNIQKGGNAVPAGFSWTVNSTVTGAVNGSGKVLNATLINTTTTEQYVVYLVTPIAEAGGCAGQPFKITVRVPVCLDITITKSANRTNVSAPGDEIKYSIVVSNNGNANHSHVKVNDPLLGGLLYRSAGDNGNDILEKGESWIYSGTYTITQNNIDSFGLPDVNTGKIVNTATVSSMEYPQSKSAIAEVNIDANPSVALVKTGAMNRDFRTMTYTFTVTNNGNMTLYNLVVKDPKIIQPIVLSQTTLAPGATTSGIAQYTITNPEKVAGNVSNTATVTGLTRSGISVTDISGTAANNDDPTVIDITRYPIAIDDYANTKADVEVAVPVINNDKPALFPLDASTLEVKSQPTNGKLSVNKDGKVVYTPNKGFFGIEKFTYKVDDANGLGSNVAIVTITVVPPDLDVPNTFTPNGDGKNDTFVITGLENYEKVSLFVYNRWGDEVYRNNNYKNEWDGNGLNDGTYFYVLKLTKAGKEESRRSWILIKR</sequence>
<dbReference type="InterPro" id="IPR044023">
    <property type="entry name" value="Ig_7"/>
</dbReference>
<dbReference type="Pfam" id="PF19406">
    <property type="entry name" value="PKD_5"/>
    <property type="match status" value="1"/>
</dbReference>
<dbReference type="Gene3D" id="2.60.40.3440">
    <property type="match status" value="1"/>
</dbReference>
<dbReference type="Pfam" id="PF24346">
    <property type="entry name" value="DUF7507"/>
    <property type="match status" value="2"/>
</dbReference>
<dbReference type="RefSeq" id="WP_144008947.1">
    <property type="nucleotide sequence ID" value="NZ_FWXT01000002.1"/>
</dbReference>
<dbReference type="PROSITE" id="PS50835">
    <property type="entry name" value="IG_LIKE"/>
    <property type="match status" value="1"/>
</dbReference>
<evidence type="ECO:0000313" key="3">
    <source>
        <dbReference type="EMBL" id="SMC84509.1"/>
    </source>
</evidence>
<name>A0A1W2CH33_9SPHI</name>
<dbReference type="AlphaFoldDB" id="A0A1W2CH33"/>
<dbReference type="InterPro" id="IPR036179">
    <property type="entry name" value="Ig-like_dom_sf"/>
</dbReference>
<reference evidence="4" key="1">
    <citation type="submission" date="2017-04" db="EMBL/GenBank/DDBJ databases">
        <authorList>
            <person name="Varghese N."/>
            <person name="Submissions S."/>
        </authorList>
    </citation>
    <scope>NUCLEOTIDE SEQUENCE [LARGE SCALE GENOMIC DNA]</scope>
    <source>
        <strain evidence="4">DSM 12126</strain>
    </source>
</reference>
<dbReference type="PROSITE" id="PS50093">
    <property type="entry name" value="PKD"/>
    <property type="match status" value="1"/>
</dbReference>
<dbReference type="SUPFAM" id="SSF48726">
    <property type="entry name" value="Immunoglobulin"/>
    <property type="match status" value="1"/>
</dbReference>
<protein>
    <submittedName>
        <fullName evidence="3">Conserved repeat domain-containing protein/gliding motility-associated C-terminal domain-containing protein</fullName>
    </submittedName>
</protein>
<dbReference type="InterPro" id="IPR045828">
    <property type="entry name" value="PKD_Bacteroidetes"/>
</dbReference>
<dbReference type="InterPro" id="IPR000601">
    <property type="entry name" value="PKD_dom"/>
</dbReference>
<dbReference type="InterPro" id="IPR013783">
    <property type="entry name" value="Ig-like_fold"/>
</dbReference>
<dbReference type="EMBL" id="FWXT01000002">
    <property type="protein sequence ID" value="SMC84509.1"/>
    <property type="molecule type" value="Genomic_DNA"/>
</dbReference>
<dbReference type="Gene3D" id="2.60.40.10">
    <property type="entry name" value="Immunoglobulins"/>
    <property type="match status" value="7"/>
</dbReference>
<evidence type="ECO:0000313" key="4">
    <source>
        <dbReference type="Proteomes" id="UP000192756"/>
    </source>
</evidence>
<dbReference type="Pfam" id="PF19081">
    <property type="entry name" value="Ig_7"/>
    <property type="match status" value="5"/>
</dbReference>
<gene>
    <name evidence="3" type="ORF">SAMN04488524_2881</name>
</gene>
<dbReference type="InterPro" id="IPR007110">
    <property type="entry name" value="Ig-like_dom"/>
</dbReference>
<dbReference type="NCBIfam" id="TIGR04131">
    <property type="entry name" value="Bac_Flav_CTERM"/>
    <property type="match status" value="1"/>
</dbReference>
<dbReference type="InterPro" id="IPR026341">
    <property type="entry name" value="T9SS_type_B"/>
</dbReference>
<dbReference type="Pfam" id="PF13585">
    <property type="entry name" value="CHU_C"/>
    <property type="match status" value="1"/>
</dbReference>
<dbReference type="InterPro" id="IPR055354">
    <property type="entry name" value="DUF7507"/>
</dbReference>
<organism evidence="3 4">
    <name type="scientific">Pedobacter africanus</name>
    <dbReference type="NCBI Taxonomy" id="151894"/>
    <lineage>
        <taxon>Bacteria</taxon>
        <taxon>Pseudomonadati</taxon>
        <taxon>Bacteroidota</taxon>
        <taxon>Sphingobacteriia</taxon>
        <taxon>Sphingobacteriales</taxon>
        <taxon>Sphingobacteriaceae</taxon>
        <taxon>Pedobacter</taxon>
    </lineage>
</organism>